<feature type="transmembrane region" description="Helical" evidence="1">
    <location>
        <begin position="56"/>
        <end position="78"/>
    </location>
</feature>
<keyword evidence="3" id="KW-1185">Reference proteome</keyword>
<comment type="caution">
    <text evidence="2">The sequence shown here is derived from an EMBL/GenBank/DDBJ whole genome shotgun (WGS) entry which is preliminary data.</text>
</comment>
<evidence type="ECO:0000313" key="3">
    <source>
        <dbReference type="Proteomes" id="UP001209666"/>
    </source>
</evidence>
<feature type="transmembrane region" description="Helical" evidence="1">
    <location>
        <begin position="90"/>
        <end position="111"/>
    </location>
</feature>
<dbReference type="InterPro" id="IPR029058">
    <property type="entry name" value="AB_hydrolase_fold"/>
</dbReference>
<proteinExistence type="predicted"/>
<evidence type="ECO:0008006" key="4">
    <source>
        <dbReference type="Google" id="ProtNLM"/>
    </source>
</evidence>
<dbReference type="Proteomes" id="UP001209666">
    <property type="component" value="Unassembled WGS sequence"/>
</dbReference>
<name>A0ABT2SBN5_9FIRM</name>
<dbReference type="SUPFAM" id="SSF53474">
    <property type="entry name" value="alpha/beta-Hydrolases"/>
    <property type="match status" value="1"/>
</dbReference>
<keyword evidence="1" id="KW-0812">Transmembrane</keyword>
<reference evidence="2 3" key="1">
    <citation type="journal article" date="2021" name="ISME Commun">
        <title>Automated analysis of genomic sequences facilitates high-throughput and comprehensive description of bacteria.</title>
        <authorList>
            <person name="Hitch T.C.A."/>
        </authorList>
    </citation>
    <scope>NUCLEOTIDE SEQUENCE [LARGE SCALE GENOMIC DNA]</scope>
    <source>
        <strain evidence="2 3">Sanger_19</strain>
    </source>
</reference>
<dbReference type="Gene3D" id="3.40.50.1820">
    <property type="entry name" value="alpha/beta hydrolase"/>
    <property type="match status" value="1"/>
</dbReference>
<keyword evidence="1" id="KW-1133">Transmembrane helix</keyword>
<dbReference type="RefSeq" id="WP_262623481.1">
    <property type="nucleotide sequence ID" value="NZ_JAOQKI010000005.1"/>
</dbReference>
<keyword evidence="1" id="KW-0472">Membrane</keyword>
<accession>A0ABT2SBN5</accession>
<evidence type="ECO:0000313" key="2">
    <source>
        <dbReference type="EMBL" id="MCU6716463.1"/>
    </source>
</evidence>
<sequence>MTNFIYIFMIITLIGIGIGIRGFNSEDSDTKTTIKNIPRGLKKVLLIGENVHKVDMVILIGTIMYLLFTVGVVGIYLFANYRLKVHLQYILSGAVLGILFVEIFIIVSAAYREKRNETKQVHVRETVYISHKEKEIVCELFSKYVILSNKCKKDIKGTVYIFPATVFTTIDVDGNIFRKTSNGIEYLSNVGAYKSLAEQLTNEGYQVIRFETKIIANRNMTLEELLNKIVDVINEIQSETGEHPIYFIGHSITCNILLLLQKKIKPQGLILLFGGGETGKQRIIARRKMDKWGRGRKVKERDIEREYEKVEKLLEEGNVVVADKELFNKRAEFWISNMLEIKNPGLCIASETDWNYNGKEIASMVQNPKITFKILTDIDATMRVGFRNHRAANNLTYMGYLNQKGKRKPEEGIDIPWYSEKIGTYIIEYMEANKE</sequence>
<evidence type="ECO:0000256" key="1">
    <source>
        <dbReference type="SAM" id="Phobius"/>
    </source>
</evidence>
<gene>
    <name evidence="2" type="ORF">OCV43_04110</name>
</gene>
<dbReference type="EMBL" id="JAOQKI010000005">
    <property type="protein sequence ID" value="MCU6716463.1"/>
    <property type="molecule type" value="Genomic_DNA"/>
</dbReference>
<feature type="transmembrane region" description="Helical" evidence="1">
    <location>
        <begin position="6"/>
        <end position="23"/>
    </location>
</feature>
<organism evidence="2 3">
    <name type="scientific">Roseburia amylophila</name>
    <dbReference type="NCBI Taxonomy" id="2981794"/>
    <lineage>
        <taxon>Bacteria</taxon>
        <taxon>Bacillati</taxon>
        <taxon>Bacillota</taxon>
        <taxon>Clostridia</taxon>
        <taxon>Lachnospirales</taxon>
        <taxon>Lachnospiraceae</taxon>
        <taxon>Roseburia</taxon>
    </lineage>
</organism>
<protein>
    <recommendedName>
        <fullName evidence="4">DUF1350 domain-containing protein</fullName>
    </recommendedName>
</protein>